<dbReference type="GO" id="GO:0045944">
    <property type="term" value="P:positive regulation of transcription by RNA polymerase II"/>
    <property type="evidence" value="ECO:0007669"/>
    <property type="project" value="TreeGrafter"/>
</dbReference>
<dbReference type="InterPro" id="IPR031315">
    <property type="entry name" value="LNS2/PITP"/>
</dbReference>
<evidence type="ECO:0000256" key="6">
    <source>
        <dbReference type="SAM" id="MobiDB-lite"/>
    </source>
</evidence>
<dbReference type="InterPro" id="IPR013209">
    <property type="entry name" value="LNS2"/>
</dbReference>
<dbReference type="EnsemblMetazoa" id="CapteT223314">
    <property type="protein sequence ID" value="CapteP223314"/>
    <property type="gene ID" value="CapteG223314"/>
</dbReference>
<feature type="compositionally biased region" description="Acidic residues" evidence="6">
    <location>
        <begin position="489"/>
        <end position="503"/>
    </location>
</feature>
<comment type="similarity">
    <text evidence="3">Belongs to the lipin family.</text>
</comment>
<dbReference type="HOGENOM" id="CLU_002546_0_1_1"/>
<evidence type="ECO:0000259" key="7">
    <source>
        <dbReference type="SMART" id="SM00775"/>
    </source>
</evidence>
<dbReference type="OMA" id="XIKHESS"/>
<dbReference type="SUPFAM" id="SSF56784">
    <property type="entry name" value="HAD-like"/>
    <property type="match status" value="1"/>
</dbReference>
<dbReference type="InterPro" id="IPR007651">
    <property type="entry name" value="Lipin_N"/>
</dbReference>
<evidence type="ECO:0000256" key="4">
    <source>
        <dbReference type="ARBA" id="ARBA00012638"/>
    </source>
</evidence>
<dbReference type="OrthoDB" id="4567at2759"/>
<comment type="catalytic activity">
    <reaction evidence="1">
        <text>a 1,2-diacyl-sn-glycero-3-phosphate + H2O = a 1,2-diacyl-sn-glycerol + phosphate</text>
        <dbReference type="Rhea" id="RHEA:27429"/>
        <dbReference type="ChEBI" id="CHEBI:15377"/>
        <dbReference type="ChEBI" id="CHEBI:17815"/>
        <dbReference type="ChEBI" id="CHEBI:43474"/>
        <dbReference type="ChEBI" id="CHEBI:58608"/>
        <dbReference type="EC" id="3.1.3.4"/>
    </reaction>
    <physiologicalReaction direction="left-to-right" evidence="1">
        <dbReference type="Rhea" id="RHEA:27430"/>
    </physiologicalReaction>
</comment>
<dbReference type="Pfam" id="PF04571">
    <property type="entry name" value="Lipin_N"/>
    <property type="match status" value="1"/>
</dbReference>
<feature type="region of interest" description="Disordered" evidence="6">
    <location>
        <begin position="293"/>
        <end position="312"/>
    </location>
</feature>
<feature type="compositionally biased region" description="Basic and acidic residues" evidence="6">
    <location>
        <begin position="134"/>
        <end position="146"/>
    </location>
</feature>
<dbReference type="GO" id="GO:0005634">
    <property type="term" value="C:nucleus"/>
    <property type="evidence" value="ECO:0007669"/>
    <property type="project" value="TreeGrafter"/>
</dbReference>
<comment type="cofactor">
    <cofactor evidence="2">
        <name>Mg(2+)</name>
        <dbReference type="ChEBI" id="CHEBI:18420"/>
    </cofactor>
</comment>
<dbReference type="Pfam" id="PF08235">
    <property type="entry name" value="LNS2"/>
    <property type="match status" value="1"/>
</dbReference>
<keyword evidence="5" id="KW-0378">Hydrolase</keyword>
<evidence type="ECO:0000256" key="1">
    <source>
        <dbReference type="ARBA" id="ARBA00001180"/>
    </source>
</evidence>
<evidence type="ECO:0000313" key="8">
    <source>
        <dbReference type="EMBL" id="ELT87039.1"/>
    </source>
</evidence>
<dbReference type="GO" id="GO:0003713">
    <property type="term" value="F:transcription coactivator activity"/>
    <property type="evidence" value="ECO:0007669"/>
    <property type="project" value="TreeGrafter"/>
</dbReference>
<dbReference type="AlphaFoldDB" id="R7T7R2"/>
<evidence type="ECO:0000256" key="3">
    <source>
        <dbReference type="ARBA" id="ARBA00005476"/>
    </source>
</evidence>
<keyword evidence="10" id="KW-1185">Reference proteome</keyword>
<dbReference type="Pfam" id="PF16876">
    <property type="entry name" value="Lipin_mid"/>
    <property type="match status" value="1"/>
</dbReference>
<feature type="region of interest" description="Disordered" evidence="6">
    <location>
        <begin position="120"/>
        <end position="175"/>
    </location>
</feature>
<evidence type="ECO:0000313" key="9">
    <source>
        <dbReference type="EnsemblMetazoa" id="CapteP223314"/>
    </source>
</evidence>
<evidence type="ECO:0000313" key="10">
    <source>
        <dbReference type="Proteomes" id="UP000014760"/>
    </source>
</evidence>
<name>R7T7R2_CAPTE</name>
<dbReference type="Proteomes" id="UP000014760">
    <property type="component" value="Unassembled WGS sequence"/>
</dbReference>
<feature type="compositionally biased region" description="Basic residues" evidence="6">
    <location>
        <begin position="147"/>
        <end position="156"/>
    </location>
</feature>
<proteinExistence type="inferred from homology"/>
<dbReference type="FunCoup" id="R7T7R2">
    <property type="interactions" value="858"/>
</dbReference>
<dbReference type="GO" id="GO:0009062">
    <property type="term" value="P:fatty acid catabolic process"/>
    <property type="evidence" value="ECO:0007669"/>
    <property type="project" value="TreeGrafter"/>
</dbReference>
<feature type="region of interest" description="Disordered" evidence="6">
    <location>
        <begin position="814"/>
        <end position="837"/>
    </location>
</feature>
<dbReference type="PANTHER" id="PTHR12181:SF12">
    <property type="entry name" value="PHOSPHATIDATE PHOSPHATASE"/>
    <property type="match status" value="1"/>
</dbReference>
<accession>R7T7R2</accession>
<feature type="compositionally biased region" description="Basic and acidic residues" evidence="6">
    <location>
        <begin position="157"/>
        <end position="169"/>
    </location>
</feature>
<reference evidence="9" key="3">
    <citation type="submission" date="2015-06" db="UniProtKB">
        <authorList>
            <consortium name="EnsemblMetazoa"/>
        </authorList>
    </citation>
    <scope>IDENTIFICATION</scope>
</reference>
<dbReference type="EMBL" id="KB312532">
    <property type="protein sequence ID" value="ELT87039.1"/>
    <property type="molecule type" value="Genomic_DNA"/>
</dbReference>
<dbReference type="InterPro" id="IPR031703">
    <property type="entry name" value="Lipin_mid"/>
</dbReference>
<dbReference type="GO" id="GO:0019432">
    <property type="term" value="P:triglyceride biosynthetic process"/>
    <property type="evidence" value="ECO:0007669"/>
    <property type="project" value="TreeGrafter"/>
</dbReference>
<dbReference type="GO" id="GO:0032869">
    <property type="term" value="P:cellular response to insulin stimulus"/>
    <property type="evidence" value="ECO:0007669"/>
    <property type="project" value="TreeGrafter"/>
</dbReference>
<feature type="region of interest" description="Disordered" evidence="6">
    <location>
        <begin position="241"/>
        <end position="262"/>
    </location>
</feature>
<sequence>MNYVGKFFSNVKGFYNEINSATLTGAIDVVIIKQEDGTYLSSPWHVRFGKMGVLRAREKLVDIEINGEPVDLHMKLGEGGGAFFVQEAGDTAEVPAHLATSPLLSTLELMEEGISQMKNSVETKAARSRPPSISEDKSIETKTSEHKSKRRKKRRLRKEDIKEPLHDEPLSAESSDFPEEVLFELEMSSEEDDAMVVPGVCHSMSMPIIQEKLARTDEWANTQFASAFHPFSDGDITPIVSPVGSRPPTPKSDTEFENQKYDSQKYDAQAQTQLTGDDMDMVDDVKWAWGELPTSESPVHPPNKAAAEEASSGGLLSFMRKTKKVRHQPEQEGIYLEDLNLDEMDPEVAALYLPAEGLPFLNRPSLMSTRSSCVPPLSNLTWQGQSSAPPFLQSFNVLFFSFFRNVAMSLCGGLKEHLDISAEKFDQALVTYDRFCKDPAVLNDPNLVVKIGDKYYTWEVAGPMMMSVFSFQQPLSEVHQGSEKRELTKEEEEEEEVECAGDDSSDVSDKVIRVSATEPILMTKDEPCAAPNSNTLKINKFQKSLKLSSEDILKLNLKEGKNEASFSVTTQYQGTCRCNCSIYVWKWDDRIIISDIDGTITKSDVLGQVLPMIGKDWSQEGIAGLYNMVYRNGYKFVYLSARAIGQSKITRDYLLSLRQGELALPEGPLLLSPSSLMSAFHKEVIERKPEEFKISCLKNIAALFPESANPFYAGFGNKINDTWAYRAVGIPISRVFTVNHRGELKMEFHTTFQSSYTKLSDIYDHFFPPLLDRVPKENQSKSKVISGNFPAAQEYSTFTYWREPLLDISDELPDFSKSSKGRKISVDVTAASEETDK</sequence>
<feature type="compositionally biased region" description="Basic and acidic residues" evidence="6">
    <location>
        <begin position="252"/>
        <end position="262"/>
    </location>
</feature>
<organism evidence="8">
    <name type="scientific">Capitella teleta</name>
    <name type="common">Polychaete worm</name>
    <dbReference type="NCBI Taxonomy" id="283909"/>
    <lineage>
        <taxon>Eukaryota</taxon>
        <taxon>Metazoa</taxon>
        <taxon>Spiralia</taxon>
        <taxon>Lophotrochozoa</taxon>
        <taxon>Annelida</taxon>
        <taxon>Polychaeta</taxon>
        <taxon>Sedentaria</taxon>
        <taxon>Scolecida</taxon>
        <taxon>Capitellidae</taxon>
        <taxon>Capitella</taxon>
    </lineage>
</organism>
<dbReference type="STRING" id="283909.R7T7R2"/>
<feature type="domain" description="LNS2/PITP" evidence="7">
    <location>
        <begin position="591"/>
        <end position="747"/>
    </location>
</feature>
<dbReference type="EMBL" id="AMQN01016094">
    <property type="status" value="NOT_ANNOTATED_CDS"/>
    <property type="molecule type" value="Genomic_DNA"/>
</dbReference>
<reference evidence="8 10" key="2">
    <citation type="journal article" date="2013" name="Nature">
        <title>Insights into bilaterian evolution from three spiralian genomes.</title>
        <authorList>
            <person name="Simakov O."/>
            <person name="Marletaz F."/>
            <person name="Cho S.J."/>
            <person name="Edsinger-Gonzales E."/>
            <person name="Havlak P."/>
            <person name="Hellsten U."/>
            <person name="Kuo D.H."/>
            <person name="Larsson T."/>
            <person name="Lv J."/>
            <person name="Arendt D."/>
            <person name="Savage R."/>
            <person name="Osoegawa K."/>
            <person name="de Jong P."/>
            <person name="Grimwood J."/>
            <person name="Chapman J.A."/>
            <person name="Shapiro H."/>
            <person name="Aerts A."/>
            <person name="Otillar R.P."/>
            <person name="Terry A.Y."/>
            <person name="Boore J.L."/>
            <person name="Grigoriev I.V."/>
            <person name="Lindberg D.R."/>
            <person name="Seaver E.C."/>
            <person name="Weisblat D.A."/>
            <person name="Putnam N.H."/>
            <person name="Rokhsar D.S."/>
        </authorList>
    </citation>
    <scope>NUCLEOTIDE SEQUENCE</scope>
    <source>
        <strain evidence="8 10">I ESC-2004</strain>
    </source>
</reference>
<dbReference type="PANTHER" id="PTHR12181">
    <property type="entry name" value="LIPIN"/>
    <property type="match status" value="1"/>
</dbReference>
<evidence type="ECO:0000256" key="5">
    <source>
        <dbReference type="ARBA" id="ARBA00022801"/>
    </source>
</evidence>
<dbReference type="InterPro" id="IPR026058">
    <property type="entry name" value="LIPIN"/>
</dbReference>
<dbReference type="SMART" id="SM00775">
    <property type="entry name" value="LNS2"/>
    <property type="match status" value="1"/>
</dbReference>
<reference evidence="10" key="1">
    <citation type="submission" date="2012-12" db="EMBL/GenBank/DDBJ databases">
        <authorList>
            <person name="Hellsten U."/>
            <person name="Grimwood J."/>
            <person name="Chapman J.A."/>
            <person name="Shapiro H."/>
            <person name="Aerts A."/>
            <person name="Otillar R.P."/>
            <person name="Terry A.Y."/>
            <person name="Boore J.L."/>
            <person name="Simakov O."/>
            <person name="Marletaz F."/>
            <person name="Cho S.-J."/>
            <person name="Edsinger-Gonzales E."/>
            <person name="Havlak P."/>
            <person name="Kuo D.-H."/>
            <person name="Larsson T."/>
            <person name="Lv J."/>
            <person name="Arendt D."/>
            <person name="Savage R."/>
            <person name="Osoegawa K."/>
            <person name="de Jong P."/>
            <person name="Lindberg D.R."/>
            <person name="Seaver E.C."/>
            <person name="Weisblat D.A."/>
            <person name="Putnam N.H."/>
            <person name="Grigoriev I.V."/>
            <person name="Rokhsar D.S."/>
        </authorList>
    </citation>
    <scope>NUCLEOTIDE SEQUENCE</scope>
    <source>
        <strain evidence="10">I ESC-2004</strain>
    </source>
</reference>
<gene>
    <name evidence="8" type="ORF">CAPTEDRAFT_223314</name>
</gene>
<dbReference type="EC" id="3.1.3.4" evidence="4"/>
<dbReference type="InterPro" id="IPR036412">
    <property type="entry name" value="HAD-like_sf"/>
</dbReference>
<evidence type="ECO:0000256" key="2">
    <source>
        <dbReference type="ARBA" id="ARBA00001946"/>
    </source>
</evidence>
<protein>
    <recommendedName>
        <fullName evidence="4">phosphatidate phosphatase</fullName>
        <ecNumber evidence="4">3.1.3.4</ecNumber>
    </recommendedName>
</protein>
<feature type="region of interest" description="Disordered" evidence="6">
    <location>
        <begin position="480"/>
        <end position="503"/>
    </location>
</feature>
<dbReference type="GO" id="GO:0008195">
    <property type="term" value="F:phosphatidate phosphatase activity"/>
    <property type="evidence" value="ECO:0007669"/>
    <property type="project" value="UniProtKB-EC"/>
</dbReference>